<dbReference type="EMBL" id="BKCJ010544482">
    <property type="protein sequence ID" value="GFB06491.1"/>
    <property type="molecule type" value="Genomic_DNA"/>
</dbReference>
<sequence>MSNKHVAMPVIDDEETLILEEESRSKMSEKEKDPKAIKQNISHKRIDYEKLNRITKDFGKRFTLQQELSAEKAFGLHMFDPTSKPFEALPVKIEAPKDLPKISLVNESLKKLKFHLAKFDNVVKIRITPNALTERECGFEYTKDVFNNEIISFLKSLKDIFSVFDRDLLNEIKEVQTVFDQMDAVVQQSSVDKQCLEIAKKELLLENDHVSRCSFNCDEFYVVDW</sequence>
<evidence type="ECO:0000313" key="1">
    <source>
        <dbReference type="EMBL" id="GFB06491.1"/>
    </source>
</evidence>
<organism evidence="1">
    <name type="scientific">Tanacetum cinerariifolium</name>
    <name type="common">Dalmatian daisy</name>
    <name type="synonym">Chrysanthemum cinerariifolium</name>
    <dbReference type="NCBI Taxonomy" id="118510"/>
    <lineage>
        <taxon>Eukaryota</taxon>
        <taxon>Viridiplantae</taxon>
        <taxon>Streptophyta</taxon>
        <taxon>Embryophyta</taxon>
        <taxon>Tracheophyta</taxon>
        <taxon>Spermatophyta</taxon>
        <taxon>Magnoliopsida</taxon>
        <taxon>eudicotyledons</taxon>
        <taxon>Gunneridae</taxon>
        <taxon>Pentapetalae</taxon>
        <taxon>asterids</taxon>
        <taxon>campanulids</taxon>
        <taxon>Asterales</taxon>
        <taxon>Asteraceae</taxon>
        <taxon>Asteroideae</taxon>
        <taxon>Anthemideae</taxon>
        <taxon>Anthemidinae</taxon>
        <taxon>Tanacetum</taxon>
    </lineage>
</organism>
<comment type="caution">
    <text evidence="1">The sequence shown here is derived from an EMBL/GenBank/DDBJ whole genome shotgun (WGS) entry which is preliminary data.</text>
</comment>
<name>A0A699KUI8_TANCI</name>
<reference evidence="1" key="1">
    <citation type="journal article" date="2019" name="Sci. Rep.">
        <title>Draft genome of Tanacetum cinerariifolium, the natural source of mosquito coil.</title>
        <authorList>
            <person name="Yamashiro T."/>
            <person name="Shiraishi A."/>
            <person name="Satake H."/>
            <person name="Nakayama K."/>
        </authorList>
    </citation>
    <scope>NUCLEOTIDE SEQUENCE</scope>
</reference>
<proteinExistence type="predicted"/>
<protein>
    <submittedName>
        <fullName evidence="1">Uncharacterized protein</fullName>
    </submittedName>
</protein>
<gene>
    <name evidence="1" type="ORF">Tci_678462</name>
</gene>
<dbReference type="AlphaFoldDB" id="A0A699KUI8"/>
<accession>A0A699KUI8</accession>